<dbReference type="InterPro" id="IPR013655">
    <property type="entry name" value="PAS_fold_3"/>
</dbReference>
<evidence type="ECO:0000256" key="4">
    <source>
        <dbReference type="ARBA" id="ARBA00022679"/>
    </source>
</evidence>
<dbReference type="InterPro" id="IPR013767">
    <property type="entry name" value="PAS_fold"/>
</dbReference>
<keyword evidence="7" id="KW-0067">ATP-binding</keyword>
<dbReference type="EC" id="2.7.13.3" evidence="2"/>
<dbReference type="InterPro" id="IPR000014">
    <property type="entry name" value="PAS"/>
</dbReference>
<feature type="modified residue" description="4-aspartylphosphate" evidence="11">
    <location>
        <position position="782"/>
    </location>
</feature>
<keyword evidence="6" id="KW-0418">Kinase</keyword>
<evidence type="ECO:0000256" key="5">
    <source>
        <dbReference type="ARBA" id="ARBA00022741"/>
    </source>
</evidence>
<comment type="subunit">
    <text evidence="9">At low DSF concentrations, interacts with RpfF.</text>
</comment>
<feature type="transmembrane region" description="Helical" evidence="12">
    <location>
        <begin position="42"/>
        <end position="66"/>
    </location>
</feature>
<dbReference type="NCBIfam" id="TIGR00229">
    <property type="entry name" value="sensory_box"/>
    <property type="match status" value="3"/>
</dbReference>
<evidence type="ECO:0000313" key="17">
    <source>
        <dbReference type="EMBL" id="SDP80387.1"/>
    </source>
</evidence>
<keyword evidence="12" id="KW-0812">Transmembrane</keyword>
<feature type="modified residue" description="4-aspartylphosphate" evidence="11">
    <location>
        <position position="932"/>
    </location>
</feature>
<dbReference type="Pfam" id="PF08447">
    <property type="entry name" value="PAS_3"/>
    <property type="match status" value="1"/>
</dbReference>
<evidence type="ECO:0000256" key="3">
    <source>
        <dbReference type="ARBA" id="ARBA00022553"/>
    </source>
</evidence>
<evidence type="ECO:0000259" key="15">
    <source>
        <dbReference type="PROSITE" id="PS50112"/>
    </source>
</evidence>
<dbReference type="Pfam" id="PF02518">
    <property type="entry name" value="HATPase_c"/>
    <property type="match status" value="1"/>
</dbReference>
<dbReference type="Gene3D" id="3.30.450.20">
    <property type="entry name" value="PAS domain"/>
    <property type="match status" value="3"/>
</dbReference>
<keyword evidence="18" id="KW-1185">Reference proteome</keyword>
<evidence type="ECO:0000259" key="16">
    <source>
        <dbReference type="PROSITE" id="PS50113"/>
    </source>
</evidence>
<dbReference type="Gene3D" id="1.10.287.130">
    <property type="match status" value="1"/>
</dbReference>
<feature type="domain" description="PAS" evidence="15">
    <location>
        <begin position="215"/>
        <end position="261"/>
    </location>
</feature>
<feature type="domain" description="PAS" evidence="15">
    <location>
        <begin position="341"/>
        <end position="414"/>
    </location>
</feature>
<dbReference type="InterPro" id="IPR001789">
    <property type="entry name" value="Sig_transdc_resp-reg_receiver"/>
</dbReference>
<dbReference type="InterPro" id="IPR036890">
    <property type="entry name" value="HATPase_C_sf"/>
</dbReference>
<evidence type="ECO:0000256" key="2">
    <source>
        <dbReference type="ARBA" id="ARBA00012438"/>
    </source>
</evidence>
<feature type="transmembrane region" description="Helical" evidence="12">
    <location>
        <begin position="12"/>
        <end position="30"/>
    </location>
</feature>
<evidence type="ECO:0000256" key="10">
    <source>
        <dbReference type="ARBA" id="ARBA00068150"/>
    </source>
</evidence>
<dbReference type="OrthoDB" id="9758705at2"/>
<dbReference type="STRING" id="91360.SAMN05660330_04177"/>
<feature type="domain" description="Response regulatory" evidence="14">
    <location>
        <begin position="883"/>
        <end position="999"/>
    </location>
</feature>
<proteinExistence type="predicted"/>
<evidence type="ECO:0000256" key="9">
    <source>
        <dbReference type="ARBA" id="ARBA00064003"/>
    </source>
</evidence>
<dbReference type="CDD" id="cd17546">
    <property type="entry name" value="REC_hyHK_CKI1_RcsC-like"/>
    <property type="match status" value="1"/>
</dbReference>
<feature type="domain" description="Response regulatory" evidence="14">
    <location>
        <begin position="729"/>
        <end position="854"/>
    </location>
</feature>
<dbReference type="PROSITE" id="PS50109">
    <property type="entry name" value="HIS_KIN"/>
    <property type="match status" value="1"/>
</dbReference>
<dbReference type="Gene3D" id="3.30.565.10">
    <property type="entry name" value="Histidine kinase-like ATPase, C-terminal domain"/>
    <property type="match status" value="1"/>
</dbReference>
<evidence type="ECO:0000256" key="8">
    <source>
        <dbReference type="ARBA" id="ARBA00023012"/>
    </source>
</evidence>
<dbReference type="Pfam" id="PF00072">
    <property type="entry name" value="Response_reg"/>
    <property type="match status" value="1"/>
</dbReference>
<dbReference type="Proteomes" id="UP000199073">
    <property type="component" value="Unassembled WGS sequence"/>
</dbReference>
<evidence type="ECO:0000256" key="6">
    <source>
        <dbReference type="ARBA" id="ARBA00022777"/>
    </source>
</evidence>
<keyword evidence="12" id="KW-1133">Transmembrane helix</keyword>
<dbReference type="PROSITE" id="PS50110">
    <property type="entry name" value="RESPONSE_REGULATORY"/>
    <property type="match status" value="2"/>
</dbReference>
<keyword evidence="8" id="KW-0902">Two-component regulatory system</keyword>
<organism evidence="17 18">
    <name type="scientific">Desulforhopalus singaporensis</name>
    <dbReference type="NCBI Taxonomy" id="91360"/>
    <lineage>
        <taxon>Bacteria</taxon>
        <taxon>Pseudomonadati</taxon>
        <taxon>Thermodesulfobacteriota</taxon>
        <taxon>Desulfobulbia</taxon>
        <taxon>Desulfobulbales</taxon>
        <taxon>Desulfocapsaceae</taxon>
        <taxon>Desulforhopalus</taxon>
    </lineage>
</organism>
<dbReference type="PANTHER" id="PTHR45339">
    <property type="entry name" value="HYBRID SIGNAL TRANSDUCTION HISTIDINE KINASE J"/>
    <property type="match status" value="1"/>
</dbReference>
<reference evidence="17 18" key="1">
    <citation type="submission" date="2016-10" db="EMBL/GenBank/DDBJ databases">
        <authorList>
            <person name="de Groot N.N."/>
        </authorList>
    </citation>
    <scope>NUCLEOTIDE SEQUENCE [LARGE SCALE GENOMIC DNA]</scope>
    <source>
        <strain evidence="17 18">DSM 12130</strain>
    </source>
</reference>
<keyword evidence="4" id="KW-0808">Transferase</keyword>
<dbReference type="GO" id="GO:0005524">
    <property type="term" value="F:ATP binding"/>
    <property type="evidence" value="ECO:0007669"/>
    <property type="project" value="UniProtKB-KW"/>
</dbReference>
<feature type="domain" description="PAC" evidence="16">
    <location>
        <begin position="418"/>
        <end position="471"/>
    </location>
</feature>
<dbReference type="Gene3D" id="3.40.50.2300">
    <property type="match status" value="2"/>
</dbReference>
<evidence type="ECO:0000259" key="13">
    <source>
        <dbReference type="PROSITE" id="PS50109"/>
    </source>
</evidence>
<name>A0A1H0VPD9_9BACT</name>
<comment type="catalytic activity">
    <reaction evidence="1">
        <text>ATP + protein L-histidine = ADP + protein N-phospho-L-histidine.</text>
        <dbReference type="EC" id="2.7.13.3"/>
    </reaction>
</comment>
<dbReference type="SUPFAM" id="SSF47384">
    <property type="entry name" value="Homodimeric domain of signal transducing histidine kinase"/>
    <property type="match status" value="1"/>
</dbReference>
<evidence type="ECO:0000256" key="7">
    <source>
        <dbReference type="ARBA" id="ARBA00022840"/>
    </source>
</evidence>
<dbReference type="EMBL" id="FNJI01000058">
    <property type="protein sequence ID" value="SDP80387.1"/>
    <property type="molecule type" value="Genomic_DNA"/>
</dbReference>
<dbReference type="SUPFAM" id="SSF55874">
    <property type="entry name" value="ATPase domain of HSP90 chaperone/DNA topoisomerase II/histidine kinase"/>
    <property type="match status" value="1"/>
</dbReference>
<dbReference type="SMART" id="SM00448">
    <property type="entry name" value="REC"/>
    <property type="match status" value="1"/>
</dbReference>
<feature type="domain" description="PAC" evidence="16">
    <location>
        <begin position="286"/>
        <end position="340"/>
    </location>
</feature>
<evidence type="ECO:0000259" key="14">
    <source>
        <dbReference type="PROSITE" id="PS50110"/>
    </source>
</evidence>
<dbReference type="Pfam" id="PF00989">
    <property type="entry name" value="PAS"/>
    <property type="match status" value="1"/>
</dbReference>
<evidence type="ECO:0000256" key="12">
    <source>
        <dbReference type="SAM" id="Phobius"/>
    </source>
</evidence>
<dbReference type="CDD" id="cd00130">
    <property type="entry name" value="PAS"/>
    <property type="match status" value="3"/>
</dbReference>
<dbReference type="PRINTS" id="PR00344">
    <property type="entry name" value="BCTRLSENSOR"/>
</dbReference>
<dbReference type="PANTHER" id="PTHR45339:SF1">
    <property type="entry name" value="HYBRID SIGNAL TRANSDUCTION HISTIDINE KINASE J"/>
    <property type="match status" value="1"/>
</dbReference>
<dbReference type="SUPFAM" id="SSF52172">
    <property type="entry name" value="CheY-like"/>
    <property type="match status" value="2"/>
</dbReference>
<sequence>MKITSNIKKIVYTLLFPGGVILFMLCLLLLPPPPGQTTDPLFFHLFITYHVIWVILLFALIFFISLTWNTIAKRKAIEKVHSEWQAVTKQRELLLESAGEGIVAVNTDGKITFLNSAALSMLQFSRDNLLNSDFPKLVHEPNSTNLSPSGNHHCQFLRAVTEGIRVDNGEGAFLCNNGTVMTIEYSCRSFVNSDGHRESVVTFHDISTRIEKEKEIRRLICAVEQSPATVVITDSEATIEYVNPKFIEVVGYSAEEAIGQNPRILQSGVHSKKFYKTMWDTLLQGKEWRGQLCNRKKNGELFWEQAAIAPIRDKSGTTTHYVATKEDITQRKKVEQALLESEERLELALNSAQLGLWDWQPDTNAVYTNDIWQIMLGYDADEDLGNSVEKWSSRIHPGDKEETLTILRAHLDGKTEGYRSEHRLRCKDGSYKWILDIGKITETNHDGLPSRMVGIHVDITELHRLQDELVAARDIAETANRAKRDFLANMSHEIRTPMNAIMGLSHLALNTDLDERQRYYISKVYHSAENLLDILGDILDFSKIEANKLELEDKPFNLEIIFEYIASVVGVNAEEKGISLYFDIEQSLPLSLVGDEIRLKQVLVNLANNSVKFTERGEIFIQAGVEKETDKEVVLHFSLSDTGIGMTIQQQQMLFQPFTQADSSTTRLFGGTGLGLAISKTIVEMMGGTIWVRSTPGLGSTFHFTVRLKKQEKEDSYQTTITEQMAGINALVVDASSTSSSILLKMMREFGCSTALAQSLDEARNTIEHNKTTPAFNLLLLDKKTLNEEHQTSSAQHFFEKTLPEMGQKAPAVIFLSTSEFDTSIQIASSCSANTVVPKPVIPSRLAKTIADVMGFEQTAAGEISKDIINTTEDLVPHLRGARILLVEDNPLNQELASDMLTQKGIHVELAENGRQCLDKLDKIAVDGILMDCQMPVMDGYDTTRAIRRLGDYDELPIIALTADVTDEARKKIFHVGMNDFILKPFKMKQLFITLARWIDCSDQRDK</sequence>
<dbReference type="InterPro" id="IPR036097">
    <property type="entry name" value="HisK_dim/P_sf"/>
</dbReference>
<evidence type="ECO:0000256" key="1">
    <source>
        <dbReference type="ARBA" id="ARBA00000085"/>
    </source>
</evidence>
<dbReference type="CDD" id="cd00082">
    <property type="entry name" value="HisKA"/>
    <property type="match status" value="1"/>
</dbReference>
<dbReference type="PROSITE" id="PS50112">
    <property type="entry name" value="PAS"/>
    <property type="match status" value="3"/>
</dbReference>
<dbReference type="SMART" id="SM00091">
    <property type="entry name" value="PAS"/>
    <property type="match status" value="3"/>
</dbReference>
<dbReference type="PROSITE" id="PS50113">
    <property type="entry name" value="PAC"/>
    <property type="match status" value="2"/>
</dbReference>
<dbReference type="CDD" id="cd16922">
    <property type="entry name" value="HATPase_EvgS-ArcB-TorS-like"/>
    <property type="match status" value="1"/>
</dbReference>
<dbReference type="InterPro" id="IPR000700">
    <property type="entry name" value="PAS-assoc_C"/>
</dbReference>
<gene>
    <name evidence="17" type="ORF">SAMN05660330_04177</name>
</gene>
<dbReference type="GO" id="GO:0006355">
    <property type="term" value="P:regulation of DNA-templated transcription"/>
    <property type="evidence" value="ECO:0007669"/>
    <property type="project" value="InterPro"/>
</dbReference>
<dbReference type="InterPro" id="IPR004358">
    <property type="entry name" value="Sig_transdc_His_kin-like_C"/>
</dbReference>
<keyword evidence="3 11" id="KW-0597">Phosphoprotein</keyword>
<feature type="domain" description="PAS" evidence="15">
    <location>
        <begin position="87"/>
        <end position="140"/>
    </location>
</feature>
<dbReference type="InterPro" id="IPR005467">
    <property type="entry name" value="His_kinase_dom"/>
</dbReference>
<dbReference type="InterPro" id="IPR011006">
    <property type="entry name" value="CheY-like_superfamily"/>
</dbReference>
<dbReference type="Pfam" id="PF13426">
    <property type="entry name" value="PAS_9"/>
    <property type="match status" value="1"/>
</dbReference>
<dbReference type="FunFam" id="1.10.287.130:FF:000002">
    <property type="entry name" value="Two-component osmosensing histidine kinase"/>
    <property type="match status" value="1"/>
</dbReference>
<dbReference type="InterPro" id="IPR003594">
    <property type="entry name" value="HATPase_dom"/>
</dbReference>
<dbReference type="InterPro" id="IPR056839">
    <property type="entry name" value="Receiver_AHK4/CRE1_1st"/>
</dbReference>
<dbReference type="InterPro" id="IPR003661">
    <property type="entry name" value="HisK_dim/P_dom"/>
</dbReference>
<feature type="domain" description="Histidine kinase" evidence="13">
    <location>
        <begin position="489"/>
        <end position="710"/>
    </location>
</feature>
<dbReference type="FunFam" id="3.30.565.10:FF:000010">
    <property type="entry name" value="Sensor histidine kinase RcsC"/>
    <property type="match status" value="1"/>
</dbReference>
<dbReference type="AlphaFoldDB" id="A0A1H0VPD9"/>
<dbReference type="SUPFAM" id="SSF55785">
    <property type="entry name" value="PYP-like sensor domain (PAS domain)"/>
    <property type="match status" value="3"/>
</dbReference>
<evidence type="ECO:0000256" key="11">
    <source>
        <dbReference type="PROSITE-ProRule" id="PRU00169"/>
    </source>
</evidence>
<protein>
    <recommendedName>
        <fullName evidence="10">Sensory/regulatory protein RpfC</fullName>
        <ecNumber evidence="2">2.7.13.3</ecNumber>
    </recommendedName>
</protein>
<dbReference type="SMART" id="SM00388">
    <property type="entry name" value="HisKA"/>
    <property type="match status" value="1"/>
</dbReference>
<dbReference type="InterPro" id="IPR001610">
    <property type="entry name" value="PAC"/>
</dbReference>
<dbReference type="SMART" id="SM00387">
    <property type="entry name" value="HATPase_c"/>
    <property type="match status" value="1"/>
</dbReference>
<dbReference type="SMART" id="SM00086">
    <property type="entry name" value="PAC"/>
    <property type="match status" value="3"/>
</dbReference>
<dbReference type="Pfam" id="PF24896">
    <property type="entry name" value="Receiver_CRE1"/>
    <property type="match status" value="1"/>
</dbReference>
<dbReference type="GO" id="GO:0000155">
    <property type="term" value="F:phosphorelay sensor kinase activity"/>
    <property type="evidence" value="ECO:0007669"/>
    <property type="project" value="InterPro"/>
</dbReference>
<dbReference type="InterPro" id="IPR035965">
    <property type="entry name" value="PAS-like_dom_sf"/>
</dbReference>
<accession>A0A1H0VPD9</accession>
<keyword evidence="5" id="KW-0547">Nucleotide-binding</keyword>
<dbReference type="Pfam" id="PF00512">
    <property type="entry name" value="HisKA"/>
    <property type="match status" value="1"/>
</dbReference>
<evidence type="ECO:0000313" key="18">
    <source>
        <dbReference type="Proteomes" id="UP000199073"/>
    </source>
</evidence>
<keyword evidence="12" id="KW-0472">Membrane</keyword>